<reference evidence="1" key="1">
    <citation type="journal article" date="2015" name="Nature">
        <title>Complex archaea that bridge the gap between prokaryotes and eukaryotes.</title>
        <authorList>
            <person name="Spang A."/>
            <person name="Saw J.H."/>
            <person name="Jorgensen S.L."/>
            <person name="Zaremba-Niedzwiedzka K."/>
            <person name="Martijn J."/>
            <person name="Lind A.E."/>
            <person name="van Eijk R."/>
            <person name="Schleper C."/>
            <person name="Guy L."/>
            <person name="Ettema T.J."/>
        </authorList>
    </citation>
    <scope>NUCLEOTIDE SEQUENCE</scope>
</reference>
<dbReference type="EMBL" id="LAZR01005055">
    <property type="protein sequence ID" value="KKN03242.1"/>
    <property type="molecule type" value="Genomic_DNA"/>
</dbReference>
<sequence length="97" mass="10494">MPNWLEKHGKATEMLLHISFELESIANAFQVTGNDVMYNTLKSIGKDVCTAQRVVSRAVSESISEDAKRIQGHSKAILEATPAGIISNTPPVESGVQ</sequence>
<organism evidence="1">
    <name type="scientific">marine sediment metagenome</name>
    <dbReference type="NCBI Taxonomy" id="412755"/>
    <lineage>
        <taxon>unclassified sequences</taxon>
        <taxon>metagenomes</taxon>
        <taxon>ecological metagenomes</taxon>
    </lineage>
</organism>
<gene>
    <name evidence="1" type="ORF">LCGC14_1109540</name>
</gene>
<accession>A0A0F9MV21</accession>
<comment type="caution">
    <text evidence="1">The sequence shown here is derived from an EMBL/GenBank/DDBJ whole genome shotgun (WGS) entry which is preliminary data.</text>
</comment>
<proteinExistence type="predicted"/>
<name>A0A0F9MV21_9ZZZZ</name>
<evidence type="ECO:0000313" key="1">
    <source>
        <dbReference type="EMBL" id="KKN03242.1"/>
    </source>
</evidence>
<protein>
    <submittedName>
        <fullName evidence="1">Uncharacterized protein</fullName>
    </submittedName>
</protein>
<dbReference type="AlphaFoldDB" id="A0A0F9MV21"/>